<accession>A0A9N9QWF8</accession>
<dbReference type="InterPro" id="IPR018490">
    <property type="entry name" value="cNMP-bd_dom_sf"/>
</dbReference>
<dbReference type="Proteomes" id="UP001153714">
    <property type="component" value="Chromosome 12"/>
</dbReference>
<name>A0A9N9QWF8_9NEOP</name>
<keyword evidence="2" id="KW-1185">Reference proteome</keyword>
<dbReference type="SUPFAM" id="SSF51206">
    <property type="entry name" value="cAMP-binding domain-like"/>
    <property type="match status" value="1"/>
</dbReference>
<gene>
    <name evidence="1" type="ORF">DIATSA_LOCUS2791</name>
</gene>
<sequence>MKDITSFMRHEHLSKNLKKEVLDYYEYTWQKTGGIDYNNVLKLCDQITLRTDAILHIYGPTFEKVLL</sequence>
<protein>
    <submittedName>
        <fullName evidence="1">Uncharacterized protein</fullName>
    </submittedName>
</protein>
<reference evidence="1" key="2">
    <citation type="submission" date="2022-10" db="EMBL/GenBank/DDBJ databases">
        <authorList>
            <consortium name="ENA_rothamsted_submissions"/>
            <consortium name="culmorum"/>
            <person name="King R."/>
        </authorList>
    </citation>
    <scope>NUCLEOTIDE SEQUENCE</scope>
</reference>
<dbReference type="Gene3D" id="1.10.287.630">
    <property type="entry name" value="Helix hairpin bin"/>
    <property type="match status" value="1"/>
</dbReference>
<dbReference type="AlphaFoldDB" id="A0A9N9QWF8"/>
<organism evidence="1 2">
    <name type="scientific">Diatraea saccharalis</name>
    <name type="common">sugarcane borer</name>
    <dbReference type="NCBI Taxonomy" id="40085"/>
    <lineage>
        <taxon>Eukaryota</taxon>
        <taxon>Metazoa</taxon>
        <taxon>Ecdysozoa</taxon>
        <taxon>Arthropoda</taxon>
        <taxon>Hexapoda</taxon>
        <taxon>Insecta</taxon>
        <taxon>Pterygota</taxon>
        <taxon>Neoptera</taxon>
        <taxon>Endopterygota</taxon>
        <taxon>Lepidoptera</taxon>
        <taxon>Glossata</taxon>
        <taxon>Ditrysia</taxon>
        <taxon>Pyraloidea</taxon>
        <taxon>Crambidae</taxon>
        <taxon>Crambinae</taxon>
        <taxon>Diatraea</taxon>
    </lineage>
</organism>
<evidence type="ECO:0000313" key="2">
    <source>
        <dbReference type="Proteomes" id="UP001153714"/>
    </source>
</evidence>
<dbReference type="EMBL" id="OU893343">
    <property type="protein sequence ID" value="CAG9784717.1"/>
    <property type="molecule type" value="Genomic_DNA"/>
</dbReference>
<reference evidence="1" key="1">
    <citation type="submission" date="2021-12" db="EMBL/GenBank/DDBJ databases">
        <authorList>
            <person name="King R."/>
        </authorList>
    </citation>
    <scope>NUCLEOTIDE SEQUENCE</scope>
</reference>
<evidence type="ECO:0000313" key="1">
    <source>
        <dbReference type="EMBL" id="CAG9784717.1"/>
    </source>
</evidence>
<dbReference type="OrthoDB" id="421226at2759"/>
<proteinExistence type="predicted"/>